<evidence type="ECO:0000256" key="1">
    <source>
        <dbReference type="SAM" id="MobiDB-lite"/>
    </source>
</evidence>
<accession>A0A5J4X3R3</accession>
<evidence type="ECO:0000313" key="3">
    <source>
        <dbReference type="Proteomes" id="UP000324800"/>
    </source>
</evidence>
<feature type="compositionally biased region" description="Basic and acidic residues" evidence="1">
    <location>
        <begin position="51"/>
        <end position="70"/>
    </location>
</feature>
<name>A0A5J4X3R3_9EUKA</name>
<evidence type="ECO:0000313" key="2">
    <source>
        <dbReference type="EMBL" id="KAA6401295.1"/>
    </source>
</evidence>
<feature type="region of interest" description="Disordered" evidence="1">
    <location>
        <begin position="51"/>
        <end position="105"/>
    </location>
</feature>
<gene>
    <name evidence="2" type="ORF">EZS28_003173</name>
</gene>
<sequence>MRETLLSLETENYQQYMNLTKAECLARFELIDRVWRCVSSVLDDMDTLEREKRNKEKEKEKEKEKDKNENNEVNPNSNELNKKTDPSKTPIPIPTSNPQSSSDQSSQNRLMLFVYGSFSSYLSLPMSDVDLVVVTVQTVDIRICPICGSFLFRKRCECQPRIALKQERQYHSNAVIEIKQKRIIVKKEKDLRKEKQILKDKDKDKSTNSIGRTSTVPSSLHSSPYQSSSSSSSSPSLSLSSIEAKAVMFAGIEALLSLQLTPTLQHLLDFSKPLISAATPIDTVDRDIQFSSLREVNDKDEKKGEKIGENDNETEIKGNKKSSKWLKNLLKSILNRNNKKTQKELEE</sequence>
<feature type="compositionally biased region" description="Basic and acidic residues" evidence="1">
    <location>
        <begin position="297"/>
        <end position="318"/>
    </location>
</feature>
<comment type="caution">
    <text evidence="2">The sequence shown here is derived from an EMBL/GenBank/DDBJ whole genome shotgun (WGS) entry which is preliminary data.</text>
</comment>
<protein>
    <submittedName>
        <fullName evidence="2">Uncharacterized protein</fullName>
    </submittedName>
</protein>
<feature type="compositionally biased region" description="Polar residues" evidence="1">
    <location>
        <begin position="207"/>
        <end position="216"/>
    </location>
</feature>
<dbReference type="Proteomes" id="UP000324800">
    <property type="component" value="Unassembled WGS sequence"/>
</dbReference>
<feature type="region of interest" description="Disordered" evidence="1">
    <location>
        <begin position="196"/>
        <end position="236"/>
    </location>
</feature>
<proteinExistence type="predicted"/>
<organism evidence="2 3">
    <name type="scientific">Streblomastix strix</name>
    <dbReference type="NCBI Taxonomy" id="222440"/>
    <lineage>
        <taxon>Eukaryota</taxon>
        <taxon>Metamonada</taxon>
        <taxon>Preaxostyla</taxon>
        <taxon>Oxymonadida</taxon>
        <taxon>Streblomastigidae</taxon>
        <taxon>Streblomastix</taxon>
    </lineage>
</organism>
<reference evidence="2 3" key="1">
    <citation type="submission" date="2019-03" db="EMBL/GenBank/DDBJ databases">
        <title>Single cell metagenomics reveals metabolic interactions within the superorganism composed of flagellate Streblomastix strix and complex community of Bacteroidetes bacteria on its surface.</title>
        <authorList>
            <person name="Treitli S.C."/>
            <person name="Kolisko M."/>
            <person name="Husnik F."/>
            <person name="Keeling P."/>
            <person name="Hampl V."/>
        </authorList>
    </citation>
    <scope>NUCLEOTIDE SEQUENCE [LARGE SCALE GENOMIC DNA]</scope>
    <source>
        <strain evidence="2">ST1C</strain>
    </source>
</reference>
<feature type="compositionally biased region" description="Low complexity" evidence="1">
    <location>
        <begin position="217"/>
        <end position="236"/>
    </location>
</feature>
<dbReference type="InterPro" id="IPR043519">
    <property type="entry name" value="NT_sf"/>
</dbReference>
<feature type="region of interest" description="Disordered" evidence="1">
    <location>
        <begin position="297"/>
        <end position="319"/>
    </location>
</feature>
<dbReference type="AlphaFoldDB" id="A0A5J4X3R3"/>
<dbReference type="SUPFAM" id="SSF81301">
    <property type="entry name" value="Nucleotidyltransferase"/>
    <property type="match status" value="1"/>
</dbReference>
<dbReference type="EMBL" id="SNRW01000412">
    <property type="protein sequence ID" value="KAA6401295.1"/>
    <property type="molecule type" value="Genomic_DNA"/>
</dbReference>
<feature type="compositionally biased region" description="Basic and acidic residues" evidence="1">
    <location>
        <begin position="196"/>
        <end position="206"/>
    </location>
</feature>